<evidence type="ECO:0008006" key="5">
    <source>
        <dbReference type="Google" id="ProtNLM"/>
    </source>
</evidence>
<proteinExistence type="predicted"/>
<evidence type="ECO:0000313" key="4">
    <source>
        <dbReference type="Proteomes" id="UP000077667"/>
    </source>
</evidence>
<feature type="coiled-coil region" evidence="1">
    <location>
        <begin position="217"/>
        <end position="244"/>
    </location>
</feature>
<evidence type="ECO:0000256" key="2">
    <source>
        <dbReference type="SAM" id="SignalP"/>
    </source>
</evidence>
<protein>
    <recommendedName>
        <fullName evidence="5">Peptidase S74 domain-containing protein</fullName>
    </recommendedName>
</protein>
<organism evidence="3 4">
    <name type="scientific">Niabella ginsenosidivorans</name>
    <dbReference type="NCBI Taxonomy" id="1176587"/>
    <lineage>
        <taxon>Bacteria</taxon>
        <taxon>Pseudomonadati</taxon>
        <taxon>Bacteroidota</taxon>
        <taxon>Chitinophagia</taxon>
        <taxon>Chitinophagales</taxon>
        <taxon>Chitinophagaceae</taxon>
        <taxon>Niabella</taxon>
    </lineage>
</organism>
<sequence>MRKATCFFTLFLGISLSGVNAQLPSAGTYVWNATDAPKVFSNQLQLSFVSSNEGFPSYGTVIAGGGYINSQDGSVFQLYIPYNEIYGGIAPMIRLGKYNNSGWSGWSTFYTSANANVSTANWTAKDLFAYGNVGIGTTSPQARLAVNGNILAKEIKIKTDISVPDYVFDPGYELPALSEVEAYIKKYRHLPEVPSGNDIRRQGLDLAAMNLLLLKKVEELTLHLIEMEKKMEQQKQINSELMEAVGILK</sequence>
<dbReference type="KEGG" id="nia:A8C56_02730"/>
<feature type="signal peptide" evidence="2">
    <location>
        <begin position="1"/>
        <end position="21"/>
    </location>
</feature>
<dbReference type="Proteomes" id="UP000077667">
    <property type="component" value="Chromosome"/>
</dbReference>
<dbReference type="EMBL" id="CP015772">
    <property type="protein sequence ID" value="ANH80038.1"/>
    <property type="molecule type" value="Genomic_DNA"/>
</dbReference>
<feature type="chain" id="PRO_5008389558" description="Peptidase S74 domain-containing protein" evidence="2">
    <location>
        <begin position="22"/>
        <end position="249"/>
    </location>
</feature>
<keyword evidence="4" id="KW-1185">Reference proteome</keyword>
<dbReference type="OrthoDB" id="655527at2"/>
<accession>A0A1A9HX99</accession>
<dbReference type="AlphaFoldDB" id="A0A1A9HX99"/>
<keyword evidence="1" id="KW-0175">Coiled coil</keyword>
<name>A0A1A9HX99_9BACT</name>
<dbReference type="RefSeq" id="WP_067751722.1">
    <property type="nucleotide sequence ID" value="NZ_CP015772.1"/>
</dbReference>
<reference evidence="3 4" key="1">
    <citation type="submission" date="2016-05" db="EMBL/GenBank/DDBJ databases">
        <title>Niabella ginsenosidivorans BS26 whole genome sequencing.</title>
        <authorList>
            <person name="Im W.T."/>
            <person name="Siddiqi M.Z."/>
        </authorList>
    </citation>
    <scope>NUCLEOTIDE SEQUENCE [LARGE SCALE GENOMIC DNA]</scope>
    <source>
        <strain evidence="3 4">BS26</strain>
    </source>
</reference>
<dbReference type="STRING" id="1176587.A8C56_02730"/>
<gene>
    <name evidence="3" type="ORF">A8C56_02730</name>
</gene>
<evidence type="ECO:0000256" key="1">
    <source>
        <dbReference type="SAM" id="Coils"/>
    </source>
</evidence>
<keyword evidence="2" id="KW-0732">Signal</keyword>
<evidence type="ECO:0000313" key="3">
    <source>
        <dbReference type="EMBL" id="ANH80038.1"/>
    </source>
</evidence>